<accession>A0A369K757</accession>
<sequence>MAGISITQSRLSEELWLLRELGYSGPDISINIAATRNKGMRYSEAYTNLRILDVIAVCLATGKPEDFVAAAFDKREQISLVLAKSGNVDAADNIRVVAFFSALKEAKCWVDMLPFLAKNTKENVDMRISKLHESITDLHVDLKSEANSYSFQSVEVEFPHSKHFFQAIYPHELPTANRILDDLFRYCKVTSAFELQNDQASYTKFVQLVGIADVLQNSLFLEYLISNRRVHPKLKGGAENLKRRLGKIYQYATLEKVIKLRKRLRDIPFYWVAETRHGMEEGSCAVGAKLLDVVEYTLGRPPSPELTDALRNYPHLMENWDLRPDFNPYVHVELRIILHLSRPWLSGSLPFPYNIGARLPVGCSNRSCLCCKLWIDSFNQITNLRWMMSGSNGEADDSWALPGAAGEMKMVEDWKDFDQSVLGGVRYRLVDKLAELTPKTGMGDFASSGLDDKTSLERRNEVNKLFGAIWAELAE</sequence>
<evidence type="ECO:0000313" key="1">
    <source>
        <dbReference type="EMBL" id="RDB30441.1"/>
    </source>
</evidence>
<dbReference type="InParanoid" id="A0A369K757"/>
<dbReference type="AlphaFoldDB" id="A0A369K757"/>
<name>A0A369K757_HYPMA</name>
<reference evidence="1" key="1">
    <citation type="submission" date="2018-04" db="EMBL/GenBank/DDBJ databases">
        <title>Whole genome sequencing of Hypsizygus marmoreus.</title>
        <authorList>
            <person name="Choi I.-G."/>
            <person name="Min B."/>
            <person name="Kim J.-G."/>
            <person name="Kim S."/>
            <person name="Oh Y.-L."/>
            <person name="Kong W.-S."/>
            <person name="Park H."/>
            <person name="Jeong J."/>
            <person name="Song E.-S."/>
        </authorList>
    </citation>
    <scope>NUCLEOTIDE SEQUENCE [LARGE SCALE GENOMIC DNA]</scope>
    <source>
        <strain evidence="1">51987-8</strain>
    </source>
</reference>
<dbReference type="EMBL" id="LUEZ02000005">
    <property type="protein sequence ID" value="RDB30441.1"/>
    <property type="molecule type" value="Genomic_DNA"/>
</dbReference>
<keyword evidence="2" id="KW-1185">Reference proteome</keyword>
<comment type="caution">
    <text evidence="1">The sequence shown here is derived from an EMBL/GenBank/DDBJ whole genome shotgun (WGS) entry which is preliminary data.</text>
</comment>
<gene>
    <name evidence="1" type="ORF">Hypma_007312</name>
</gene>
<dbReference type="OrthoDB" id="2958987at2759"/>
<proteinExistence type="predicted"/>
<protein>
    <submittedName>
        <fullName evidence="1">Uncharacterized protein</fullName>
    </submittedName>
</protein>
<organism evidence="1 2">
    <name type="scientific">Hypsizygus marmoreus</name>
    <name type="common">White beech mushroom</name>
    <name type="synonym">Agaricus marmoreus</name>
    <dbReference type="NCBI Taxonomy" id="39966"/>
    <lineage>
        <taxon>Eukaryota</taxon>
        <taxon>Fungi</taxon>
        <taxon>Dikarya</taxon>
        <taxon>Basidiomycota</taxon>
        <taxon>Agaricomycotina</taxon>
        <taxon>Agaricomycetes</taxon>
        <taxon>Agaricomycetidae</taxon>
        <taxon>Agaricales</taxon>
        <taxon>Tricholomatineae</taxon>
        <taxon>Lyophyllaceae</taxon>
        <taxon>Hypsizygus</taxon>
    </lineage>
</organism>
<dbReference type="Proteomes" id="UP000076154">
    <property type="component" value="Unassembled WGS sequence"/>
</dbReference>
<evidence type="ECO:0000313" key="2">
    <source>
        <dbReference type="Proteomes" id="UP000076154"/>
    </source>
</evidence>